<sequence precursor="true">MCLHWKRERVLRQIFISLGILAGMAACSAEDQAATPRVWTTLDGEAPLVIAHRGASGDRPEHTIEGYTLAIEQGADVIEPDLVMTSDGVLVVRHDHYLSTTTDIADHPEFADRQRVQGGRNDWWVEDFTLAEIRTLRARQPWPERDQTHNDRYLIPTFEEVLDLAHSHGVRTEPEIKAPGHFVTIGLDPLPELVRILRARGLDTADAPTAIQCFEPDFLARLNGEIETPLLMLVFPMIELDPDADPLTPTVALTDAATFADGVGPAKSLVMSADGTDTGFVAEAHALGLSVHPWTFRDDVPVADGVNIESELRRAFEIGVDGVFTDFPATAIGVRADMAGE</sequence>
<evidence type="ECO:0000256" key="3">
    <source>
        <dbReference type="ARBA" id="ARBA00022729"/>
    </source>
</evidence>
<protein>
    <recommendedName>
        <fullName evidence="2">glycerophosphodiester phosphodiesterase</fullName>
        <ecNumber evidence="2">3.1.4.46</ecNumber>
    </recommendedName>
</protein>
<accession>Q0AKP0</accession>
<keyword evidence="4" id="KW-0319">Glycerol metabolism</keyword>
<keyword evidence="3 7" id="KW-0732">Signal</keyword>
<evidence type="ECO:0000313" key="10">
    <source>
        <dbReference type="Proteomes" id="UP000001964"/>
    </source>
</evidence>
<dbReference type="SUPFAM" id="SSF51695">
    <property type="entry name" value="PLC-like phosphodiesterases"/>
    <property type="match status" value="1"/>
</dbReference>
<evidence type="ECO:0000256" key="4">
    <source>
        <dbReference type="ARBA" id="ARBA00022798"/>
    </source>
</evidence>
<dbReference type="GO" id="GO:0042597">
    <property type="term" value="C:periplasmic space"/>
    <property type="evidence" value="ECO:0007669"/>
    <property type="project" value="TreeGrafter"/>
</dbReference>
<name>Q0AKP0_MARMM</name>
<dbReference type="Pfam" id="PF03009">
    <property type="entry name" value="GDPD"/>
    <property type="match status" value="1"/>
</dbReference>
<comment type="catalytic activity">
    <reaction evidence="6">
        <text>a sn-glycero-3-phosphodiester + H2O = an alcohol + sn-glycerol 3-phosphate + H(+)</text>
        <dbReference type="Rhea" id="RHEA:12969"/>
        <dbReference type="ChEBI" id="CHEBI:15377"/>
        <dbReference type="ChEBI" id="CHEBI:15378"/>
        <dbReference type="ChEBI" id="CHEBI:30879"/>
        <dbReference type="ChEBI" id="CHEBI:57597"/>
        <dbReference type="ChEBI" id="CHEBI:83408"/>
        <dbReference type="EC" id="3.1.4.46"/>
    </reaction>
</comment>
<dbReference type="GO" id="GO:0008889">
    <property type="term" value="F:glycerophosphodiester phosphodiesterase activity"/>
    <property type="evidence" value="ECO:0007669"/>
    <property type="project" value="UniProtKB-EC"/>
</dbReference>
<evidence type="ECO:0000313" key="9">
    <source>
        <dbReference type="EMBL" id="ABI67153.1"/>
    </source>
</evidence>
<keyword evidence="10" id="KW-1185">Reference proteome</keyword>
<dbReference type="PROSITE" id="PS51704">
    <property type="entry name" value="GP_PDE"/>
    <property type="match status" value="1"/>
</dbReference>
<feature type="signal peptide" evidence="7">
    <location>
        <begin position="1"/>
        <end position="33"/>
    </location>
</feature>
<evidence type="ECO:0000259" key="8">
    <source>
        <dbReference type="PROSITE" id="PS51704"/>
    </source>
</evidence>
<dbReference type="PANTHER" id="PTHR43620">
    <property type="entry name" value="GLYCEROPHOSPHORYL DIESTER PHOSPHODIESTERASE"/>
    <property type="match status" value="1"/>
</dbReference>
<dbReference type="InterPro" id="IPR030395">
    <property type="entry name" value="GP_PDE_dom"/>
</dbReference>
<dbReference type="Proteomes" id="UP000001964">
    <property type="component" value="Chromosome"/>
</dbReference>
<dbReference type="PROSITE" id="PS51257">
    <property type="entry name" value="PROKAR_LIPOPROTEIN"/>
    <property type="match status" value="1"/>
</dbReference>
<dbReference type="PANTHER" id="PTHR43620:SF7">
    <property type="entry name" value="GLYCEROPHOSPHODIESTER PHOSPHODIESTERASE GDPD5-RELATED"/>
    <property type="match status" value="1"/>
</dbReference>
<dbReference type="KEGG" id="mmr:Mmar10_2872"/>
<dbReference type="GO" id="GO:0006071">
    <property type="term" value="P:glycerol metabolic process"/>
    <property type="evidence" value="ECO:0007669"/>
    <property type="project" value="UniProtKB-KW"/>
</dbReference>
<dbReference type="eggNOG" id="COG0584">
    <property type="taxonomic scope" value="Bacteria"/>
</dbReference>
<evidence type="ECO:0000256" key="5">
    <source>
        <dbReference type="ARBA" id="ARBA00022801"/>
    </source>
</evidence>
<proteinExistence type="inferred from homology"/>
<dbReference type="InterPro" id="IPR017946">
    <property type="entry name" value="PLC-like_Pdiesterase_TIM-brl"/>
</dbReference>
<evidence type="ECO:0000256" key="6">
    <source>
        <dbReference type="ARBA" id="ARBA00047512"/>
    </source>
</evidence>
<evidence type="ECO:0000256" key="1">
    <source>
        <dbReference type="ARBA" id="ARBA00007277"/>
    </source>
</evidence>
<dbReference type="HOGENOM" id="CLU_030226_0_1_5"/>
<evidence type="ECO:0000256" key="2">
    <source>
        <dbReference type="ARBA" id="ARBA00012247"/>
    </source>
</evidence>
<dbReference type="GO" id="GO:0006629">
    <property type="term" value="P:lipid metabolic process"/>
    <property type="evidence" value="ECO:0007669"/>
    <property type="project" value="InterPro"/>
</dbReference>
<feature type="chain" id="PRO_5004168207" description="glycerophosphodiester phosphodiesterase" evidence="7">
    <location>
        <begin position="34"/>
        <end position="341"/>
    </location>
</feature>
<gene>
    <name evidence="9" type="ordered locus">Mmar10_2872</name>
</gene>
<comment type="similarity">
    <text evidence="1">Belongs to the glycerophosphoryl diester phosphodiesterase family.</text>
</comment>
<dbReference type="AlphaFoldDB" id="Q0AKP0"/>
<dbReference type="EC" id="3.1.4.46" evidence="2"/>
<keyword evidence="5" id="KW-0378">Hydrolase</keyword>
<evidence type="ECO:0000256" key="7">
    <source>
        <dbReference type="SAM" id="SignalP"/>
    </source>
</evidence>
<dbReference type="STRING" id="394221.Mmar10_2872"/>
<dbReference type="Gene3D" id="3.20.20.190">
    <property type="entry name" value="Phosphatidylinositol (PI) phosphodiesterase"/>
    <property type="match status" value="1"/>
</dbReference>
<reference evidence="9 10" key="1">
    <citation type="submission" date="2006-08" db="EMBL/GenBank/DDBJ databases">
        <title>Complete sequence of Maricaulis maris MCS10.</title>
        <authorList>
            <consortium name="US DOE Joint Genome Institute"/>
            <person name="Copeland A."/>
            <person name="Lucas S."/>
            <person name="Lapidus A."/>
            <person name="Barry K."/>
            <person name="Detter J.C."/>
            <person name="Glavina del Rio T."/>
            <person name="Hammon N."/>
            <person name="Israni S."/>
            <person name="Dalin E."/>
            <person name="Tice H."/>
            <person name="Pitluck S."/>
            <person name="Saunders E."/>
            <person name="Brettin T."/>
            <person name="Bruce D."/>
            <person name="Han C."/>
            <person name="Tapia R."/>
            <person name="Gilna P."/>
            <person name="Schmutz J."/>
            <person name="Larimer F."/>
            <person name="Land M."/>
            <person name="Hauser L."/>
            <person name="Kyrpides N."/>
            <person name="Mikhailova N."/>
            <person name="Viollier P."/>
            <person name="Stephens C."/>
            <person name="Richardson P."/>
        </authorList>
    </citation>
    <scope>NUCLEOTIDE SEQUENCE [LARGE SCALE GENOMIC DNA]</scope>
    <source>
        <strain evidence="9 10">MCS10</strain>
    </source>
</reference>
<organism evidence="9 10">
    <name type="scientific">Maricaulis maris (strain MCS10)</name>
    <name type="common">Caulobacter maris</name>
    <dbReference type="NCBI Taxonomy" id="394221"/>
    <lineage>
        <taxon>Bacteria</taxon>
        <taxon>Pseudomonadati</taxon>
        <taxon>Pseudomonadota</taxon>
        <taxon>Alphaproteobacteria</taxon>
        <taxon>Maricaulales</taxon>
        <taxon>Maricaulaceae</taxon>
        <taxon>Maricaulis</taxon>
    </lineage>
</organism>
<dbReference type="EMBL" id="CP000449">
    <property type="protein sequence ID" value="ABI67153.1"/>
    <property type="molecule type" value="Genomic_DNA"/>
</dbReference>
<feature type="domain" description="GP-PDE" evidence="8">
    <location>
        <begin position="47"/>
        <end position="335"/>
    </location>
</feature>